<dbReference type="AlphaFoldDB" id="A0A2A2H3D5"/>
<keyword evidence="4" id="KW-0812">Transmembrane</keyword>
<gene>
    <name evidence="6" type="ORF">ASJ80_02390</name>
</gene>
<feature type="domain" description="Glycosyltransferase 2-like" evidence="5">
    <location>
        <begin position="7"/>
        <end position="60"/>
    </location>
</feature>
<evidence type="ECO:0000313" key="6">
    <source>
        <dbReference type="EMBL" id="PAV03888.1"/>
    </source>
</evidence>
<accession>A0A2A2H3D5</accession>
<dbReference type="Gene3D" id="3.90.550.10">
    <property type="entry name" value="Spore Coat Polysaccharide Biosynthesis Protein SpsA, Chain A"/>
    <property type="match status" value="1"/>
</dbReference>
<dbReference type="Pfam" id="PF13641">
    <property type="entry name" value="Glyco_tranf_2_3"/>
    <property type="match status" value="1"/>
</dbReference>
<evidence type="ECO:0000256" key="4">
    <source>
        <dbReference type="SAM" id="Phobius"/>
    </source>
</evidence>
<dbReference type="PANTHER" id="PTHR43179:SF12">
    <property type="entry name" value="GALACTOFURANOSYLTRANSFERASE GLFT2"/>
    <property type="match status" value="1"/>
</dbReference>
<dbReference type="RefSeq" id="WP_069584144.1">
    <property type="nucleotide sequence ID" value="NZ_LMVM01000033.1"/>
</dbReference>
<keyword evidence="7" id="KW-1185">Reference proteome</keyword>
<dbReference type="OrthoDB" id="46222at2157"/>
<organism evidence="6 7">
    <name type="scientific">Methanobacterium bryantii</name>
    <dbReference type="NCBI Taxonomy" id="2161"/>
    <lineage>
        <taxon>Archaea</taxon>
        <taxon>Methanobacteriati</taxon>
        <taxon>Methanobacteriota</taxon>
        <taxon>Methanomada group</taxon>
        <taxon>Methanobacteria</taxon>
        <taxon>Methanobacteriales</taxon>
        <taxon>Methanobacteriaceae</taxon>
        <taxon>Methanobacterium</taxon>
    </lineage>
</organism>
<feature type="transmembrane region" description="Helical" evidence="4">
    <location>
        <begin position="300"/>
        <end position="320"/>
    </location>
</feature>
<dbReference type="InterPro" id="IPR001173">
    <property type="entry name" value="Glyco_trans_2-like"/>
</dbReference>
<dbReference type="InterPro" id="IPR029044">
    <property type="entry name" value="Nucleotide-diphossugar_trans"/>
</dbReference>
<keyword evidence="2" id="KW-0328">Glycosyltransferase</keyword>
<dbReference type="Pfam" id="PF00535">
    <property type="entry name" value="Glycos_transf_2"/>
    <property type="match status" value="1"/>
</dbReference>
<evidence type="ECO:0000256" key="3">
    <source>
        <dbReference type="ARBA" id="ARBA00022679"/>
    </source>
</evidence>
<comment type="similarity">
    <text evidence="1">Belongs to the glycosyltransferase 2 family.</text>
</comment>
<proteinExistence type="inferred from homology"/>
<keyword evidence="4" id="KW-1133">Transmembrane helix</keyword>
<protein>
    <recommendedName>
        <fullName evidence="5">Glycosyltransferase 2-like domain-containing protein</fullName>
    </recommendedName>
</protein>
<keyword evidence="3" id="KW-0808">Transferase</keyword>
<sequence length="342" mass="40378">MNYPHVSIVILNWNGWKDTLECLESVYKIKYPNYNIILLDNASNDESLEKIKGYLKGKIKVNSPFFDYSENKPIKFKEYLKHEIESMKDEHYMNKELILIENDKNYGFTEGNNIGIRYALDILNSGYILLLNNDTVVDNCFLNELVKVAEDDSQIGFVGPKVYYYDYKGRKDIINFAGGKQNLWKFKPSHIGYKKIDKGQYDTNKEVDYIHGCCLLARARMLRDIGLLDKEYVSYREENDWAIRGYISGWKSVYAFKSKMWHKIGGSTNRNTNLFVDYLETKNRFLFVKKYSNNLQTLSFLLYFFVFDFWIISAIDLIYFKNLRRYKSFLNATKDGIKILRA</sequence>
<name>A0A2A2H3D5_METBR</name>
<dbReference type="Proteomes" id="UP000217784">
    <property type="component" value="Unassembled WGS sequence"/>
</dbReference>
<evidence type="ECO:0000256" key="1">
    <source>
        <dbReference type="ARBA" id="ARBA00006739"/>
    </source>
</evidence>
<dbReference type="EMBL" id="LMVM01000033">
    <property type="protein sequence ID" value="PAV03888.1"/>
    <property type="molecule type" value="Genomic_DNA"/>
</dbReference>
<dbReference type="SUPFAM" id="SSF53448">
    <property type="entry name" value="Nucleotide-diphospho-sugar transferases"/>
    <property type="match status" value="1"/>
</dbReference>
<keyword evidence="4" id="KW-0472">Membrane</keyword>
<comment type="caution">
    <text evidence="6">The sequence shown here is derived from an EMBL/GenBank/DDBJ whole genome shotgun (WGS) entry which is preliminary data.</text>
</comment>
<evidence type="ECO:0000313" key="7">
    <source>
        <dbReference type="Proteomes" id="UP000217784"/>
    </source>
</evidence>
<dbReference type="CDD" id="cd04186">
    <property type="entry name" value="GT_2_like_c"/>
    <property type="match status" value="1"/>
</dbReference>
<reference evidence="6 7" key="1">
    <citation type="journal article" date="2017" name="BMC Genomics">
        <title>Genomic analysis of methanogenic archaea reveals a shift towards energy conservation.</title>
        <authorList>
            <person name="Gilmore S.P."/>
            <person name="Henske J.K."/>
            <person name="Sexton J.A."/>
            <person name="Solomon K.V."/>
            <person name="Seppala S."/>
            <person name="Yoo J.I."/>
            <person name="Huyett L.M."/>
            <person name="Pressman A."/>
            <person name="Cogan J.Z."/>
            <person name="Kivenson V."/>
            <person name="Peng X."/>
            <person name="Tan Y."/>
            <person name="Valentine D.L."/>
            <person name="O'Malley M.A."/>
        </authorList>
    </citation>
    <scope>NUCLEOTIDE SEQUENCE [LARGE SCALE GENOMIC DNA]</scope>
    <source>
        <strain evidence="6 7">M.o.H.</strain>
    </source>
</reference>
<evidence type="ECO:0000256" key="2">
    <source>
        <dbReference type="ARBA" id="ARBA00022676"/>
    </source>
</evidence>
<evidence type="ECO:0000259" key="5">
    <source>
        <dbReference type="Pfam" id="PF00535"/>
    </source>
</evidence>
<dbReference type="GO" id="GO:0016757">
    <property type="term" value="F:glycosyltransferase activity"/>
    <property type="evidence" value="ECO:0007669"/>
    <property type="project" value="UniProtKB-KW"/>
</dbReference>
<dbReference type="PANTHER" id="PTHR43179">
    <property type="entry name" value="RHAMNOSYLTRANSFERASE WBBL"/>
    <property type="match status" value="1"/>
</dbReference>